<dbReference type="CDD" id="cd00229">
    <property type="entry name" value="SGNH_hydrolase"/>
    <property type="match status" value="1"/>
</dbReference>
<proteinExistence type="predicted"/>
<evidence type="ECO:0000313" key="2">
    <source>
        <dbReference type="Proteomes" id="UP001186944"/>
    </source>
</evidence>
<comment type="caution">
    <text evidence="1">The sequence shown here is derived from an EMBL/GenBank/DDBJ whole genome shotgun (WGS) entry which is preliminary data.</text>
</comment>
<organism evidence="1 2">
    <name type="scientific">Pinctada imbricata</name>
    <name type="common">Atlantic pearl-oyster</name>
    <name type="synonym">Pinctada martensii</name>
    <dbReference type="NCBI Taxonomy" id="66713"/>
    <lineage>
        <taxon>Eukaryota</taxon>
        <taxon>Metazoa</taxon>
        <taxon>Spiralia</taxon>
        <taxon>Lophotrochozoa</taxon>
        <taxon>Mollusca</taxon>
        <taxon>Bivalvia</taxon>
        <taxon>Autobranchia</taxon>
        <taxon>Pteriomorphia</taxon>
        <taxon>Pterioida</taxon>
        <taxon>Pterioidea</taxon>
        <taxon>Pteriidae</taxon>
        <taxon>Pinctada</taxon>
    </lineage>
</organism>
<keyword evidence="2" id="KW-1185">Reference proteome</keyword>
<sequence>MAACTVQNVAILGHSYIRRLGEFIQDNPDCTNMRLDRERFNICIRGVGGLRVQQLANSREILTFDTKQDICFIQIGGNDLSNSKTPVHTIVEWIMSFAQFLIQGKEVKSVLIGQLLRRHPWKVGRSYNERVIQTNKLLHRACTQRDDNIQFWHHRGFWDPELSFLGRDGVHIRYSKHDQKYMRKYMQSIRSAVLHASNKISPSNGKLNQMSMIDV</sequence>
<protein>
    <recommendedName>
        <fullName evidence="3">SGNH hydrolase-type esterase domain-containing protein</fullName>
    </recommendedName>
</protein>
<name>A0AA89BZE8_PINIB</name>
<dbReference type="Pfam" id="PF00657">
    <property type="entry name" value="Lipase_GDSL"/>
    <property type="match status" value="1"/>
</dbReference>
<dbReference type="InterPro" id="IPR001087">
    <property type="entry name" value="GDSL"/>
</dbReference>
<evidence type="ECO:0008006" key="3">
    <source>
        <dbReference type="Google" id="ProtNLM"/>
    </source>
</evidence>
<dbReference type="EMBL" id="VSWD01000006">
    <property type="protein sequence ID" value="KAK3100085.1"/>
    <property type="molecule type" value="Genomic_DNA"/>
</dbReference>
<evidence type="ECO:0000313" key="1">
    <source>
        <dbReference type="EMBL" id="KAK3100085.1"/>
    </source>
</evidence>
<accession>A0AA89BZE8</accession>
<dbReference type="InterPro" id="IPR036514">
    <property type="entry name" value="SGNH_hydro_sf"/>
</dbReference>
<dbReference type="SUPFAM" id="SSF52266">
    <property type="entry name" value="SGNH hydrolase"/>
    <property type="match status" value="1"/>
</dbReference>
<reference evidence="1" key="1">
    <citation type="submission" date="2019-08" db="EMBL/GenBank/DDBJ databases">
        <title>The improved chromosome-level genome for the pearl oyster Pinctada fucata martensii using PacBio sequencing and Hi-C.</title>
        <authorList>
            <person name="Zheng Z."/>
        </authorList>
    </citation>
    <scope>NUCLEOTIDE SEQUENCE</scope>
    <source>
        <strain evidence="1">ZZ-2019</strain>
        <tissue evidence="1">Adductor muscle</tissue>
    </source>
</reference>
<dbReference type="Proteomes" id="UP001186944">
    <property type="component" value="Unassembled WGS sequence"/>
</dbReference>
<gene>
    <name evidence="1" type="ORF">FSP39_014558</name>
</gene>
<dbReference type="GO" id="GO:0016788">
    <property type="term" value="F:hydrolase activity, acting on ester bonds"/>
    <property type="evidence" value="ECO:0007669"/>
    <property type="project" value="InterPro"/>
</dbReference>
<dbReference type="Gene3D" id="3.40.50.1110">
    <property type="entry name" value="SGNH hydrolase"/>
    <property type="match status" value="1"/>
</dbReference>
<dbReference type="AlphaFoldDB" id="A0AA89BZE8"/>